<dbReference type="Proteomes" id="UP000092952">
    <property type="component" value="Chromosome"/>
</dbReference>
<organism evidence="6 7">
    <name type="scientific">Immundisolibacter cernigliae</name>
    <dbReference type="NCBI Taxonomy" id="1810504"/>
    <lineage>
        <taxon>Bacteria</taxon>
        <taxon>Pseudomonadati</taxon>
        <taxon>Pseudomonadota</taxon>
        <taxon>Gammaproteobacteria</taxon>
        <taxon>Immundisolibacterales</taxon>
        <taxon>Immundisolibacteraceae</taxon>
        <taxon>Immundisolibacter</taxon>
    </lineage>
</organism>
<keyword evidence="7" id="KW-1185">Reference proteome</keyword>
<dbReference type="InterPro" id="IPR011765">
    <property type="entry name" value="Pept_M16_N"/>
</dbReference>
<comment type="similarity">
    <text evidence="2 3">Belongs to the peptidase M16 family.</text>
</comment>
<evidence type="ECO:0000259" key="5">
    <source>
        <dbReference type="Pfam" id="PF05193"/>
    </source>
</evidence>
<dbReference type="EMBL" id="CP014671">
    <property type="protein sequence ID" value="ANX05503.1"/>
    <property type="molecule type" value="Genomic_DNA"/>
</dbReference>
<dbReference type="PANTHER" id="PTHR11851:SF49">
    <property type="entry name" value="MITOCHONDRIAL-PROCESSING PEPTIDASE SUBUNIT ALPHA"/>
    <property type="match status" value="1"/>
</dbReference>
<gene>
    <name evidence="6" type="ORF">PG2T_05430</name>
</gene>
<dbReference type="KEGG" id="gbi:PG2T_05430"/>
<dbReference type="InterPro" id="IPR001431">
    <property type="entry name" value="Pept_M16_Zn_BS"/>
</dbReference>
<evidence type="ECO:0000256" key="3">
    <source>
        <dbReference type="RuleBase" id="RU004447"/>
    </source>
</evidence>
<dbReference type="SUPFAM" id="SSF63411">
    <property type="entry name" value="LuxS/MPP-like metallohydrolase"/>
    <property type="match status" value="2"/>
</dbReference>
<protein>
    <submittedName>
        <fullName evidence="6">Peptidase M16</fullName>
    </submittedName>
</protein>
<evidence type="ECO:0000256" key="1">
    <source>
        <dbReference type="ARBA" id="ARBA00001947"/>
    </source>
</evidence>
<evidence type="ECO:0000259" key="4">
    <source>
        <dbReference type="Pfam" id="PF00675"/>
    </source>
</evidence>
<comment type="cofactor">
    <cofactor evidence="1">
        <name>Zn(2+)</name>
        <dbReference type="ChEBI" id="CHEBI:29105"/>
    </cofactor>
</comment>
<dbReference type="GO" id="GO:0006508">
    <property type="term" value="P:proteolysis"/>
    <property type="evidence" value="ECO:0007669"/>
    <property type="project" value="InterPro"/>
</dbReference>
<dbReference type="InterPro" id="IPR007863">
    <property type="entry name" value="Peptidase_M16_C"/>
</dbReference>
<feature type="domain" description="Peptidase M16 N-terminal" evidence="4">
    <location>
        <begin position="34"/>
        <end position="181"/>
    </location>
</feature>
<dbReference type="Pfam" id="PF05193">
    <property type="entry name" value="Peptidase_M16_C"/>
    <property type="match status" value="1"/>
</dbReference>
<dbReference type="AlphaFoldDB" id="A0A1B1YXW7"/>
<dbReference type="InParanoid" id="A0A1B1YXW7"/>
<reference evidence="7" key="1">
    <citation type="submission" date="2016-03" db="EMBL/GenBank/DDBJ databases">
        <title>Complete genome sequence of Solimmundus cernigliae, representing a novel lineage of polycyclic aromatic hydrocarbon degraders within the Gammaproteobacteria.</title>
        <authorList>
            <person name="Singleton D.R."/>
            <person name="Dickey A.N."/>
            <person name="Scholl E.H."/>
            <person name="Wright F.A."/>
            <person name="Aitken M.D."/>
        </authorList>
    </citation>
    <scope>NUCLEOTIDE SEQUENCE [LARGE SCALE GENOMIC DNA]</scope>
    <source>
        <strain evidence="7">TR3.2</strain>
    </source>
</reference>
<dbReference type="InterPro" id="IPR011249">
    <property type="entry name" value="Metalloenz_LuxS/M16"/>
</dbReference>
<dbReference type="Pfam" id="PF00675">
    <property type="entry name" value="Peptidase_M16"/>
    <property type="match status" value="1"/>
</dbReference>
<dbReference type="GO" id="GO:0004222">
    <property type="term" value="F:metalloendopeptidase activity"/>
    <property type="evidence" value="ECO:0007669"/>
    <property type="project" value="InterPro"/>
</dbReference>
<dbReference type="GO" id="GO:0046872">
    <property type="term" value="F:metal ion binding"/>
    <property type="evidence" value="ECO:0007669"/>
    <property type="project" value="InterPro"/>
</dbReference>
<dbReference type="InterPro" id="IPR050361">
    <property type="entry name" value="MPP/UQCRC_Complex"/>
</dbReference>
<evidence type="ECO:0000256" key="2">
    <source>
        <dbReference type="ARBA" id="ARBA00007261"/>
    </source>
</evidence>
<feature type="domain" description="Peptidase M16 C-terminal" evidence="5">
    <location>
        <begin position="189"/>
        <end position="370"/>
    </location>
</feature>
<evidence type="ECO:0000313" key="6">
    <source>
        <dbReference type="EMBL" id="ANX05503.1"/>
    </source>
</evidence>
<accession>A0A1B1YXW7</accession>
<dbReference type="PROSITE" id="PS00143">
    <property type="entry name" value="INSULINASE"/>
    <property type="match status" value="1"/>
</dbReference>
<proteinExistence type="inferred from homology"/>
<sequence length="458" mass="50312">MLAGAPLYAATPATTAAVSAASGTQEQTLGNGMKVIVREDHRAPVVVTQVWYKVGSSYEPGGLTGASHVLEHMMFKGTERLAPNEFSRIIAENGGEENAFTGSDYTAYFQTLAADRLEVSLRLEADRMRNLRLDAGEFAKEVEVVKEERRLRTDDQPQALLYEQFNATAFLAHPYRNPIIGWEDDLATLTVADLKDWYRRWYQPGNATLVVVGDVEPARVFSLARRYFGGLPGGTVTPPKRQMEPLQRGERRLELKAPAEVPYLIMGYHAPAATADAADWEPYALEVLAGVLDGGESARLASQVRRGQEIAASAGAGYRSFQRAPGLFLLEGTPAQGHTVEELEQALRAQIRMLTQQPVAADELERVKAQVVAAEVYQRDSVFYQAMRIGLLETIGLGWRVGEDYAARIRAITPEQVQQVALRYLGEDKLTVGVLRPQPGALPKRTNKVPGGRHDIGG</sequence>
<dbReference type="Gene3D" id="3.30.830.10">
    <property type="entry name" value="Metalloenzyme, LuxS/M16 peptidase-like"/>
    <property type="match status" value="2"/>
</dbReference>
<dbReference type="PANTHER" id="PTHR11851">
    <property type="entry name" value="METALLOPROTEASE"/>
    <property type="match status" value="1"/>
</dbReference>
<name>A0A1B1YXW7_9GAMM</name>
<evidence type="ECO:0000313" key="7">
    <source>
        <dbReference type="Proteomes" id="UP000092952"/>
    </source>
</evidence>
<dbReference type="STRING" id="1810504.PG2T_05430"/>